<accession>A0A0J1GXZ8</accession>
<gene>
    <name evidence="3" type="ORF">ABT57_24005</name>
</gene>
<dbReference type="EMBL" id="LDOU01000035">
    <property type="protein sequence ID" value="KLV04309.1"/>
    <property type="molecule type" value="Genomic_DNA"/>
</dbReference>
<reference evidence="3 4" key="1">
    <citation type="submission" date="2015-05" db="EMBL/GenBank/DDBJ databases">
        <title>Photobacterium galathea sp. nov.</title>
        <authorList>
            <person name="Machado H."/>
            <person name="Gram L."/>
        </authorList>
    </citation>
    <scope>NUCLEOTIDE SEQUENCE [LARGE SCALE GENOMIC DNA]</scope>
    <source>
        <strain evidence="3 4">DSM 22954</strain>
    </source>
</reference>
<comment type="caution">
    <text evidence="3">The sequence shown here is derived from an EMBL/GenBank/DDBJ whole genome shotgun (WGS) entry which is preliminary data.</text>
</comment>
<keyword evidence="2" id="KW-1133">Transmembrane helix</keyword>
<feature type="transmembrane region" description="Helical" evidence="2">
    <location>
        <begin position="100"/>
        <end position="118"/>
    </location>
</feature>
<keyword evidence="1" id="KW-1003">Cell membrane</keyword>
<keyword evidence="4" id="KW-1185">Reference proteome</keyword>
<feature type="transmembrane region" description="Helical" evidence="2">
    <location>
        <begin position="6"/>
        <end position="27"/>
    </location>
</feature>
<evidence type="ECO:0000313" key="3">
    <source>
        <dbReference type="EMBL" id="KLV04309.1"/>
    </source>
</evidence>
<dbReference type="InterPro" id="IPR007401">
    <property type="entry name" value="DUF454"/>
</dbReference>
<dbReference type="OrthoDB" id="9816293at2"/>
<dbReference type="PANTHER" id="PTHR35813">
    <property type="entry name" value="INNER MEMBRANE PROTEIN YBAN"/>
    <property type="match status" value="1"/>
</dbReference>
<name>A0A0J1GXZ8_9GAMM</name>
<evidence type="ECO:0000256" key="1">
    <source>
        <dbReference type="PIRNR" id="PIRNR016789"/>
    </source>
</evidence>
<dbReference type="Proteomes" id="UP000035909">
    <property type="component" value="Unassembled WGS sequence"/>
</dbReference>
<dbReference type="PIRSF" id="PIRSF016789">
    <property type="entry name" value="DUF454"/>
    <property type="match status" value="1"/>
</dbReference>
<keyword evidence="2" id="KW-0812">Transmembrane</keyword>
<dbReference type="PANTHER" id="PTHR35813:SF1">
    <property type="entry name" value="INNER MEMBRANE PROTEIN YBAN"/>
    <property type="match status" value="1"/>
</dbReference>
<dbReference type="GO" id="GO:0005886">
    <property type="term" value="C:plasma membrane"/>
    <property type="evidence" value="ECO:0007669"/>
    <property type="project" value="UniProtKB-SubCell"/>
</dbReference>
<sequence>MVKRTILLVCGWICVVLGMIGAFLPLLPTTPFLLLASACFMRGSPRLNHWLLSHPQFGPVLENWHRHRSVSPRVKRRANIMMVLSFAFSIYWVPLIWHKVMLLVMLAILLFWFNRLPVRENPPLSDPL</sequence>
<protein>
    <recommendedName>
        <fullName evidence="1">Inner membrane protein</fullName>
    </recommendedName>
</protein>
<evidence type="ECO:0000256" key="2">
    <source>
        <dbReference type="SAM" id="Phobius"/>
    </source>
</evidence>
<dbReference type="PATRIC" id="fig|320778.3.peg.5133"/>
<dbReference type="STRING" id="320778.ABT57_24005"/>
<proteinExistence type="predicted"/>
<dbReference type="AlphaFoldDB" id="A0A0J1GXZ8"/>
<dbReference type="RefSeq" id="WP_047887796.1">
    <property type="nucleotide sequence ID" value="NZ_CP071325.1"/>
</dbReference>
<keyword evidence="1" id="KW-0997">Cell inner membrane</keyword>
<dbReference type="Pfam" id="PF04304">
    <property type="entry name" value="DUF454"/>
    <property type="match status" value="1"/>
</dbReference>
<comment type="subcellular location">
    <subcellularLocation>
        <location evidence="1">Cell inner membrane</location>
        <topology evidence="1">Multi-pass membrane protein</topology>
    </subcellularLocation>
</comment>
<keyword evidence="1 2" id="KW-0472">Membrane</keyword>
<evidence type="ECO:0000313" key="4">
    <source>
        <dbReference type="Proteomes" id="UP000035909"/>
    </source>
</evidence>
<organism evidence="3 4">
    <name type="scientific">Photobacterium ganghwense</name>
    <dbReference type="NCBI Taxonomy" id="320778"/>
    <lineage>
        <taxon>Bacteria</taxon>
        <taxon>Pseudomonadati</taxon>
        <taxon>Pseudomonadota</taxon>
        <taxon>Gammaproteobacteria</taxon>
        <taxon>Vibrionales</taxon>
        <taxon>Vibrionaceae</taxon>
        <taxon>Photobacterium</taxon>
    </lineage>
</organism>